<reference evidence="2 3" key="1">
    <citation type="submission" date="2023-12" db="EMBL/GenBank/DDBJ databases">
        <title>Genomic sequences of Capnocytophaga and Parvimonas strains.</title>
        <authorList>
            <person name="Watt R.M."/>
            <person name="Wang M."/>
            <person name="Yang T."/>
            <person name="Tong W.M."/>
        </authorList>
    </citation>
    <scope>NUCLEOTIDE SEQUENCE [LARGE SCALE GENOMIC DNA]</scope>
    <source>
        <strain evidence="2 3">CCUG 13156</strain>
    </source>
</reference>
<gene>
    <name evidence="2" type="ORF">VJJ49_08720</name>
</gene>
<keyword evidence="3" id="KW-1185">Reference proteome</keyword>
<evidence type="ECO:0000313" key="2">
    <source>
        <dbReference type="EMBL" id="MEB3040771.1"/>
    </source>
</evidence>
<organism evidence="2 3">
    <name type="scientific">Capnocytophaga gingivalis</name>
    <dbReference type="NCBI Taxonomy" id="1017"/>
    <lineage>
        <taxon>Bacteria</taxon>
        <taxon>Pseudomonadati</taxon>
        <taxon>Bacteroidota</taxon>
        <taxon>Flavobacteriia</taxon>
        <taxon>Flavobacteriales</taxon>
        <taxon>Flavobacteriaceae</taxon>
        <taxon>Capnocytophaga</taxon>
    </lineage>
</organism>
<evidence type="ECO:0000313" key="3">
    <source>
        <dbReference type="Proteomes" id="UP001324270"/>
    </source>
</evidence>
<protein>
    <recommendedName>
        <fullName evidence="1">DUF7021 domain-containing protein</fullName>
    </recommendedName>
</protein>
<dbReference type="RefSeq" id="WP_323979621.1">
    <property type="nucleotide sequence ID" value="NZ_JAYKBV010000010.1"/>
</dbReference>
<sequence>MNPEITQKFSDKFLPKEKEIIALIETPTNGASYYNGAWVPSNDPLAYIDVETGELFYKNTRIEWLVEKDWKPQRRAQRGYYRRMKTNSNFYIQL</sequence>
<name>A0ABU5YA11_9FLAO</name>
<comment type="caution">
    <text evidence="2">The sequence shown here is derived from an EMBL/GenBank/DDBJ whole genome shotgun (WGS) entry which is preliminary data.</text>
</comment>
<dbReference type="EMBL" id="JAYKBV010000010">
    <property type="protein sequence ID" value="MEB3040771.1"/>
    <property type="molecule type" value="Genomic_DNA"/>
</dbReference>
<proteinExistence type="predicted"/>
<dbReference type="Proteomes" id="UP001324270">
    <property type="component" value="Unassembled WGS sequence"/>
</dbReference>
<dbReference type="InterPro" id="IPR054286">
    <property type="entry name" value="DUF7021"/>
</dbReference>
<accession>A0ABU5YA11</accession>
<feature type="domain" description="DUF7021" evidence="1">
    <location>
        <begin position="7"/>
        <end position="69"/>
    </location>
</feature>
<evidence type="ECO:0000259" key="1">
    <source>
        <dbReference type="Pfam" id="PF22886"/>
    </source>
</evidence>
<dbReference type="Pfam" id="PF22886">
    <property type="entry name" value="DUF7021"/>
    <property type="match status" value="1"/>
</dbReference>